<dbReference type="EMBL" id="JAAITT010000020">
    <property type="protein sequence ID" value="NSJ49979.1"/>
    <property type="molecule type" value="Genomic_DNA"/>
</dbReference>
<comment type="similarity">
    <text evidence="6">Belongs to the MrnC RNase family.</text>
</comment>
<dbReference type="GO" id="GO:0005737">
    <property type="term" value="C:cytoplasm"/>
    <property type="evidence" value="ECO:0007669"/>
    <property type="project" value="UniProtKB-SubCell"/>
</dbReference>
<evidence type="ECO:0000256" key="7">
    <source>
        <dbReference type="SAM" id="MobiDB-lite"/>
    </source>
</evidence>
<keyword evidence="4 6" id="KW-0255">Endonuclease</keyword>
<evidence type="ECO:0000256" key="1">
    <source>
        <dbReference type="ARBA" id="ARBA00022517"/>
    </source>
</evidence>
<evidence type="ECO:0000259" key="8">
    <source>
        <dbReference type="Pfam" id="PF00636"/>
    </source>
</evidence>
<keyword evidence="1 6" id="KW-0690">Ribosome biogenesis</keyword>
<dbReference type="Gene3D" id="1.10.1520.10">
    <property type="entry name" value="Ribonuclease III domain"/>
    <property type="match status" value="1"/>
</dbReference>
<reference evidence="9" key="3">
    <citation type="submission" date="2022-01" db="EMBL/GenBank/DDBJ databases">
        <title>Collection of gut derived symbiotic bacterial strains cultured from healthy donors.</title>
        <authorList>
            <person name="Lin H."/>
            <person name="Kohout C."/>
            <person name="Waligurski E."/>
            <person name="Pamer E.G."/>
        </authorList>
    </citation>
    <scope>NUCLEOTIDE SEQUENCE</scope>
    <source>
        <strain evidence="9">DFI.6.55</strain>
    </source>
</reference>
<dbReference type="Proteomes" id="UP001299608">
    <property type="component" value="Unassembled WGS sequence"/>
</dbReference>
<dbReference type="AlphaFoldDB" id="A0AAW5BZA3"/>
<comment type="caution">
    <text evidence="9">The sequence shown here is derived from an EMBL/GenBank/DDBJ whole genome shotgun (WGS) entry which is preliminary data.</text>
</comment>
<evidence type="ECO:0000256" key="3">
    <source>
        <dbReference type="ARBA" id="ARBA00022722"/>
    </source>
</evidence>
<keyword evidence="2 6" id="KW-0698">rRNA processing</keyword>
<dbReference type="GO" id="GO:0004525">
    <property type="term" value="F:ribonuclease III activity"/>
    <property type="evidence" value="ECO:0007669"/>
    <property type="project" value="InterPro"/>
</dbReference>
<gene>
    <name evidence="6" type="primary">mrnC</name>
    <name evidence="10" type="ORF">G5B36_14900</name>
    <name evidence="9" type="ORF">L0N08_28090</name>
</gene>
<reference evidence="10" key="2">
    <citation type="submission" date="2020-02" db="EMBL/GenBank/DDBJ databases">
        <authorList>
            <person name="Littmann E."/>
            <person name="Sorbara M."/>
        </authorList>
    </citation>
    <scope>NUCLEOTIDE SEQUENCE</scope>
    <source>
        <strain evidence="10">MSK.1.17</strain>
    </source>
</reference>
<keyword evidence="5 6" id="KW-0378">Hydrolase</keyword>
<proteinExistence type="inferred from homology"/>
<dbReference type="Pfam" id="PF00636">
    <property type="entry name" value="Ribonuclease_3"/>
    <property type="match status" value="1"/>
</dbReference>
<dbReference type="InterPro" id="IPR008226">
    <property type="entry name" value="Mini3_fam"/>
</dbReference>
<dbReference type="EMBL" id="JAKNGE010000058">
    <property type="protein sequence ID" value="MCG4749272.1"/>
    <property type="molecule type" value="Genomic_DNA"/>
</dbReference>
<keyword evidence="6" id="KW-0963">Cytoplasm</keyword>
<evidence type="ECO:0000313" key="9">
    <source>
        <dbReference type="EMBL" id="MCG4749272.1"/>
    </source>
</evidence>
<organism evidence="9 12">
    <name type="scientific">Enterocloster aldenensis</name>
    <dbReference type="NCBI Taxonomy" id="358742"/>
    <lineage>
        <taxon>Bacteria</taxon>
        <taxon>Bacillati</taxon>
        <taxon>Bacillota</taxon>
        <taxon>Clostridia</taxon>
        <taxon>Lachnospirales</taxon>
        <taxon>Lachnospiraceae</taxon>
        <taxon>Enterocloster</taxon>
    </lineage>
</organism>
<keyword evidence="11" id="KW-1185">Reference proteome</keyword>
<comment type="cofactor">
    <cofactor evidence="6">
        <name>Mg(2+)</name>
        <dbReference type="ChEBI" id="CHEBI:18420"/>
    </cofactor>
</comment>
<dbReference type="InterPro" id="IPR036389">
    <property type="entry name" value="RNase_III_sf"/>
</dbReference>
<evidence type="ECO:0000256" key="2">
    <source>
        <dbReference type="ARBA" id="ARBA00022552"/>
    </source>
</evidence>
<dbReference type="InterPro" id="IPR000999">
    <property type="entry name" value="RNase_III_dom"/>
</dbReference>
<feature type="domain" description="RNase III" evidence="8">
    <location>
        <begin position="32"/>
        <end position="128"/>
    </location>
</feature>
<dbReference type="PANTHER" id="PTHR34276:SF1">
    <property type="entry name" value="MINI-RIBONUCLEASE 3"/>
    <property type="match status" value="1"/>
</dbReference>
<evidence type="ECO:0000256" key="4">
    <source>
        <dbReference type="ARBA" id="ARBA00022759"/>
    </source>
</evidence>
<dbReference type="PANTHER" id="PTHR34276">
    <property type="entry name" value="MINI-RIBONUCLEASE 3"/>
    <property type="match status" value="1"/>
</dbReference>
<keyword evidence="6" id="KW-0699">rRNA-binding</keyword>
<protein>
    <recommendedName>
        <fullName evidence="6">Mini-ribonuclease 3</fullName>
        <shortName evidence="6">Mini-3</shortName>
        <shortName evidence="6">Mini-RNase 3</shortName>
        <ecNumber evidence="6">3.1.26.-</ecNumber>
    </recommendedName>
    <alternativeName>
        <fullName evidence="6">Mini-RNase III</fullName>
        <shortName evidence="6">Mini-III</shortName>
    </alternativeName>
</protein>
<dbReference type="HAMAP" id="MF_01468">
    <property type="entry name" value="RNase_Mini_III"/>
    <property type="match status" value="1"/>
</dbReference>
<comment type="subcellular location">
    <subcellularLocation>
        <location evidence="6">Cytoplasm</location>
    </subcellularLocation>
</comment>
<comment type="subunit">
    <text evidence="6">Homodimer.</text>
</comment>
<evidence type="ECO:0000256" key="5">
    <source>
        <dbReference type="ARBA" id="ARBA00022801"/>
    </source>
</evidence>
<feature type="region of interest" description="Disordered" evidence="7">
    <location>
        <begin position="148"/>
        <end position="187"/>
    </location>
</feature>
<dbReference type="SUPFAM" id="SSF69065">
    <property type="entry name" value="RNase III domain-like"/>
    <property type="match status" value="1"/>
</dbReference>
<feature type="compositionally biased region" description="Basic and acidic residues" evidence="7">
    <location>
        <begin position="152"/>
        <end position="174"/>
    </location>
</feature>
<dbReference type="GO" id="GO:0019843">
    <property type="term" value="F:rRNA binding"/>
    <property type="evidence" value="ECO:0007669"/>
    <property type="project" value="UniProtKB-UniRule"/>
</dbReference>
<reference evidence="10 11" key="1">
    <citation type="journal article" date="2020" name="Cell Host Microbe">
        <title>Functional and Genomic Variation between Human-Derived Isolates of Lachnospiraceae Reveals Inter- and Intra-Species Diversity.</title>
        <authorList>
            <person name="Sorbara M.T."/>
            <person name="Littmann E.R."/>
            <person name="Fontana E."/>
            <person name="Moody T.U."/>
            <person name="Kohout C.E."/>
            <person name="Gjonbalaj M."/>
            <person name="Eaton V."/>
            <person name="Seok R."/>
            <person name="Leiner I.M."/>
            <person name="Pamer E.G."/>
        </authorList>
    </citation>
    <scope>NUCLEOTIDE SEQUENCE [LARGE SCALE GENOMIC DNA]</scope>
    <source>
        <strain evidence="10 11">MSK.1.17</strain>
    </source>
</reference>
<name>A0AAW5BZA3_9FIRM</name>
<dbReference type="GO" id="GO:0006364">
    <property type="term" value="P:rRNA processing"/>
    <property type="evidence" value="ECO:0007669"/>
    <property type="project" value="UniProtKB-UniRule"/>
</dbReference>
<sequence>MEESVTSVDFLTYYKQCMKLEPVDVNMYSPLVLAYIGDAVYELIIRSRVVNQGSMQVNKMHKRSAGLVKAGTQAALIRAIEDLLTAEEHAVYKRGRNAKSVTTAKNASVIDYRTATGLEALAGWLFLKERYDRLVYLVSQGLIRLGELPGGEDGRDGEDKPGGEDKPAAEDKTAADTMAGKETGDMT</sequence>
<evidence type="ECO:0000313" key="11">
    <source>
        <dbReference type="Proteomes" id="UP000669239"/>
    </source>
</evidence>
<evidence type="ECO:0000313" key="10">
    <source>
        <dbReference type="EMBL" id="NSJ49979.1"/>
    </source>
</evidence>
<dbReference type="Proteomes" id="UP000669239">
    <property type="component" value="Unassembled WGS sequence"/>
</dbReference>
<keyword evidence="6" id="KW-0694">RNA-binding</keyword>
<keyword evidence="6" id="KW-0460">Magnesium</keyword>
<comment type="function">
    <text evidence="6">Involved in correct processing of both the 5' and 3' ends of 23S rRNA precursor. Processes 30S rRNA precursor transcript even in absence of ribonuclease 3 (Rnc); Rnc processes 30S rRNA into smaller rRNA precursors.</text>
</comment>
<feature type="active site" evidence="6">
    <location>
        <position position="38"/>
    </location>
</feature>
<dbReference type="EC" id="3.1.26.-" evidence="6"/>
<evidence type="ECO:0000313" key="12">
    <source>
        <dbReference type="Proteomes" id="UP001299608"/>
    </source>
</evidence>
<accession>A0AAW5BZA3</accession>
<evidence type="ECO:0000256" key="6">
    <source>
        <dbReference type="HAMAP-Rule" id="MF_01468"/>
    </source>
</evidence>
<keyword evidence="3 6" id="KW-0540">Nuclease</keyword>